<sequence length="130" mass="14353">MGGFARNFTIRSSAPVCQNTSLNMAAIIRSLQPLNLSRTSLSAGRLFETALALPAQQNGFRLPSWLGPILWAVPKKKTSHSKKRMRASNKGLKQAENITSCPACGNSKLMHHVCRHCYQDIKHHSKLASQ</sequence>
<evidence type="ECO:0000313" key="9">
    <source>
        <dbReference type="Proteomes" id="UP000654370"/>
    </source>
</evidence>
<evidence type="ECO:0000256" key="3">
    <source>
        <dbReference type="ARBA" id="ARBA00022946"/>
    </source>
</evidence>
<organism evidence="8 9">
    <name type="scientific">Mortierella isabellina</name>
    <name type="common">Filamentous fungus</name>
    <name type="synonym">Umbelopsis isabellina</name>
    <dbReference type="NCBI Taxonomy" id="91625"/>
    <lineage>
        <taxon>Eukaryota</taxon>
        <taxon>Fungi</taxon>
        <taxon>Fungi incertae sedis</taxon>
        <taxon>Mucoromycota</taxon>
        <taxon>Mucoromycotina</taxon>
        <taxon>Umbelopsidomycetes</taxon>
        <taxon>Umbelopsidales</taxon>
        <taxon>Umbelopsidaceae</taxon>
        <taxon>Umbelopsis</taxon>
    </lineage>
</organism>
<keyword evidence="9" id="KW-1185">Reference proteome</keyword>
<name>A0A8H7PTF9_MORIS</name>
<evidence type="ECO:0000256" key="7">
    <source>
        <dbReference type="ARBA" id="ARBA00039935"/>
    </source>
</evidence>
<dbReference type="AlphaFoldDB" id="A0A8H7PTF9"/>
<evidence type="ECO:0000256" key="1">
    <source>
        <dbReference type="ARBA" id="ARBA00004173"/>
    </source>
</evidence>
<protein>
    <recommendedName>
        <fullName evidence="7">Large ribosomal subunit protein bL32m</fullName>
    </recommendedName>
</protein>
<dbReference type="NCBIfam" id="TIGR01031">
    <property type="entry name" value="rpmF_bact"/>
    <property type="match status" value="1"/>
</dbReference>
<comment type="subcellular location">
    <subcellularLocation>
        <location evidence="1">Mitochondrion</location>
    </subcellularLocation>
</comment>
<comment type="similarity">
    <text evidence="2">Belongs to the bacterial ribosomal protein bL32 family.</text>
</comment>
<evidence type="ECO:0000256" key="5">
    <source>
        <dbReference type="ARBA" id="ARBA00023128"/>
    </source>
</evidence>
<keyword evidence="5" id="KW-0496">Mitochondrion</keyword>
<evidence type="ECO:0000256" key="2">
    <source>
        <dbReference type="ARBA" id="ARBA00008560"/>
    </source>
</evidence>
<proteinExistence type="inferred from homology"/>
<evidence type="ECO:0000256" key="6">
    <source>
        <dbReference type="ARBA" id="ARBA00023274"/>
    </source>
</evidence>
<keyword evidence="4" id="KW-0689">Ribosomal protein</keyword>
<evidence type="ECO:0000256" key="4">
    <source>
        <dbReference type="ARBA" id="ARBA00022980"/>
    </source>
</evidence>
<dbReference type="GO" id="GO:0003735">
    <property type="term" value="F:structural constituent of ribosome"/>
    <property type="evidence" value="ECO:0007669"/>
    <property type="project" value="InterPro"/>
</dbReference>
<keyword evidence="3" id="KW-0809">Transit peptide</keyword>
<evidence type="ECO:0000313" key="8">
    <source>
        <dbReference type="EMBL" id="KAG2179786.1"/>
    </source>
</evidence>
<dbReference type="InterPro" id="IPR011332">
    <property type="entry name" value="Ribosomal_zn-bd"/>
</dbReference>
<dbReference type="EMBL" id="JAEPQZ010000006">
    <property type="protein sequence ID" value="KAG2179786.1"/>
    <property type="molecule type" value="Genomic_DNA"/>
</dbReference>
<keyword evidence="6" id="KW-0687">Ribonucleoprotein</keyword>
<reference evidence="8" key="1">
    <citation type="submission" date="2020-12" db="EMBL/GenBank/DDBJ databases">
        <title>Metabolic potential, ecology and presence of endohyphal bacteria is reflected in genomic diversity of Mucoromycotina.</title>
        <authorList>
            <person name="Muszewska A."/>
            <person name="Okrasinska A."/>
            <person name="Steczkiewicz K."/>
            <person name="Drgas O."/>
            <person name="Orlowska M."/>
            <person name="Perlinska-Lenart U."/>
            <person name="Aleksandrzak-Piekarczyk T."/>
            <person name="Szatraj K."/>
            <person name="Zielenkiewicz U."/>
            <person name="Pilsyk S."/>
            <person name="Malc E."/>
            <person name="Mieczkowski P."/>
            <person name="Kruszewska J.S."/>
            <person name="Biernat P."/>
            <person name="Pawlowska J."/>
        </authorList>
    </citation>
    <scope>NUCLEOTIDE SEQUENCE</scope>
    <source>
        <strain evidence="8">WA0000067209</strain>
    </source>
</reference>
<dbReference type="GO" id="GO:0005762">
    <property type="term" value="C:mitochondrial large ribosomal subunit"/>
    <property type="evidence" value="ECO:0007669"/>
    <property type="project" value="TreeGrafter"/>
</dbReference>
<dbReference type="InterPro" id="IPR002677">
    <property type="entry name" value="Ribosomal_bL32"/>
</dbReference>
<accession>A0A8H7PTF9</accession>
<dbReference type="PANTHER" id="PTHR21026:SF2">
    <property type="entry name" value="LARGE RIBOSOMAL SUBUNIT PROTEIN BL32M"/>
    <property type="match status" value="1"/>
</dbReference>
<dbReference type="PANTHER" id="PTHR21026">
    <property type="entry name" value="39S RIBOSOMAL PROTEIN L32, MITOCHONDRIAL"/>
    <property type="match status" value="1"/>
</dbReference>
<dbReference type="Proteomes" id="UP000654370">
    <property type="component" value="Unassembled WGS sequence"/>
</dbReference>
<comment type="caution">
    <text evidence="8">The sequence shown here is derived from an EMBL/GenBank/DDBJ whole genome shotgun (WGS) entry which is preliminary data.</text>
</comment>
<gene>
    <name evidence="8" type="ORF">INT43_003569</name>
</gene>
<dbReference type="GO" id="GO:0006412">
    <property type="term" value="P:translation"/>
    <property type="evidence" value="ECO:0007669"/>
    <property type="project" value="InterPro"/>
</dbReference>
<dbReference type="Pfam" id="PF01783">
    <property type="entry name" value="Ribosomal_L32p"/>
    <property type="match status" value="1"/>
</dbReference>
<dbReference type="InterPro" id="IPR051991">
    <property type="entry name" value="Mitoribosomal_protein_bL32"/>
</dbReference>
<dbReference type="OrthoDB" id="2014905at2759"/>
<dbReference type="HAMAP" id="MF_00340">
    <property type="entry name" value="Ribosomal_bL32"/>
    <property type="match status" value="1"/>
</dbReference>
<dbReference type="SUPFAM" id="SSF57829">
    <property type="entry name" value="Zn-binding ribosomal proteins"/>
    <property type="match status" value="1"/>
</dbReference>